<dbReference type="SUPFAM" id="SSF56112">
    <property type="entry name" value="Protein kinase-like (PK-like)"/>
    <property type="match status" value="1"/>
</dbReference>
<name>I0A1G6_FERFK</name>
<evidence type="ECO:0000313" key="3">
    <source>
        <dbReference type="Proteomes" id="UP000007391"/>
    </source>
</evidence>
<sequence>MSMKNRNIRISFLWQLASFFEQSEVREENGKKIVVKNYIKPNGLIKWFLLNIPIVWFFYQFTVDPLERMKREVNFFESYSGEVLVPKIIEKNFEKYYIKREYIDGRVPNLKSQEDLYRVGVALGNIHNKDFCLGDTRPQNFLILNEDMAIIDAEQSTHECKKKETKAWDLALLFLFEFWDDPLIEPERYFELIDAIYRGYLSSNEDVGWEEIKNIFPVIVLIPPSLLTSIKKALS</sequence>
<reference evidence="2 3" key="2">
    <citation type="journal article" date="2014" name="Extremophiles">
        <title>Analysis of the complete genome of Fervidococcus fontis confirms the distinct phylogenetic position of the order Fervidicoccales and suggests its environmental function.</title>
        <authorList>
            <person name="Lebedinsky A.V."/>
            <person name="Mardanov A.V."/>
            <person name="Kublanov I.V."/>
            <person name="Gumerov V.M."/>
            <person name="Beletsky A.V."/>
            <person name="Perevalova A.A."/>
            <person name="Bidzhieva S.Kh."/>
            <person name="Bonch-Osmolovskaya E.A."/>
            <person name="Skryabin K.G."/>
            <person name="Ravin N.V."/>
        </authorList>
    </citation>
    <scope>NUCLEOTIDE SEQUENCE [LARGE SCALE GENOMIC DNA]</scope>
    <source>
        <strain evidence="3">DSM 19380 / VKM B-2539 / Kam940</strain>
    </source>
</reference>
<dbReference type="Gene3D" id="1.10.510.10">
    <property type="entry name" value="Transferase(Phosphotransferase) domain 1"/>
    <property type="match status" value="1"/>
</dbReference>
<keyword evidence="2" id="KW-0723">Serine/threonine-protein kinase</keyword>
<dbReference type="OrthoDB" id="35902at2157"/>
<evidence type="ECO:0000256" key="1">
    <source>
        <dbReference type="SAM" id="Phobius"/>
    </source>
</evidence>
<accession>I0A1G6</accession>
<keyword evidence="3" id="KW-1185">Reference proteome</keyword>
<dbReference type="InterPro" id="IPR011009">
    <property type="entry name" value="Kinase-like_dom_sf"/>
</dbReference>
<evidence type="ECO:0000313" key="2">
    <source>
        <dbReference type="EMBL" id="AFH42823.1"/>
    </source>
</evidence>
<dbReference type="RefSeq" id="WP_014557972.1">
    <property type="nucleotide sequence ID" value="NC_017461.1"/>
</dbReference>
<keyword evidence="1" id="KW-1133">Transmembrane helix</keyword>
<keyword evidence="2" id="KW-0418">Kinase</keyword>
<dbReference type="HOGENOM" id="CLU_1178097_0_0_2"/>
<dbReference type="InParanoid" id="I0A1G6"/>
<organism evidence="2 3">
    <name type="scientific">Fervidicoccus fontis (strain DSM 19380 / JCM 18336 / VKM B-2539 / Kam940)</name>
    <dbReference type="NCBI Taxonomy" id="1163730"/>
    <lineage>
        <taxon>Archaea</taxon>
        <taxon>Thermoproteota</taxon>
        <taxon>Thermoprotei</taxon>
        <taxon>Fervidicoccales</taxon>
        <taxon>Fervidicoccaceae</taxon>
        <taxon>Fervidicoccus</taxon>
    </lineage>
</organism>
<dbReference type="GeneID" id="12449920"/>
<dbReference type="GO" id="GO:0004674">
    <property type="term" value="F:protein serine/threonine kinase activity"/>
    <property type="evidence" value="ECO:0007669"/>
    <property type="project" value="UniProtKB-KW"/>
</dbReference>
<dbReference type="Proteomes" id="UP000007391">
    <property type="component" value="Chromosome"/>
</dbReference>
<keyword evidence="1" id="KW-0472">Membrane</keyword>
<gene>
    <name evidence="2" type="ordered locus">FFONT_0835</name>
</gene>
<dbReference type="EMBL" id="CP003423">
    <property type="protein sequence ID" value="AFH42823.1"/>
    <property type="molecule type" value="Genomic_DNA"/>
</dbReference>
<dbReference type="AlphaFoldDB" id="I0A1G6"/>
<proteinExistence type="predicted"/>
<reference evidence="3" key="1">
    <citation type="submission" date="2012-03" db="EMBL/GenBank/DDBJ databases">
        <title>Fervidicoccus fontis complete genome analysis confirms its distinct phylogenetic position and predicts its environmental function.</title>
        <authorList>
            <person name="Lebedinsky A.V."/>
            <person name="Mardanov A.V."/>
            <person name="Gumerov V.M."/>
            <person name="Beletsky A.V."/>
            <person name="Kublanov I.V."/>
            <person name="Perevalova A.A."/>
            <person name="Bonch-Osmolovskaya E.A."/>
            <person name="Ravin N.V."/>
            <person name="Skryabin K.G."/>
        </authorList>
    </citation>
    <scope>NUCLEOTIDE SEQUENCE [LARGE SCALE GENOMIC DNA]</scope>
    <source>
        <strain evidence="3">DSM 19380 / VKM B-2539 / Kam940</strain>
    </source>
</reference>
<feature type="transmembrane region" description="Helical" evidence="1">
    <location>
        <begin position="44"/>
        <end position="61"/>
    </location>
</feature>
<keyword evidence="1" id="KW-0812">Transmembrane</keyword>
<dbReference type="STRING" id="1163730.FFONT_0835"/>
<dbReference type="KEGG" id="ffo:FFONT_0835"/>
<keyword evidence="2" id="KW-0808">Transferase</keyword>
<dbReference type="eggNOG" id="arCOG01186">
    <property type="taxonomic scope" value="Archaea"/>
</dbReference>
<protein>
    <submittedName>
        <fullName evidence="2">Mn2+-dependent serine/threonine protein kinase</fullName>
    </submittedName>
</protein>